<evidence type="ECO:0000259" key="3">
    <source>
        <dbReference type="Pfam" id="PF00591"/>
    </source>
</evidence>
<reference evidence="5" key="1">
    <citation type="submission" date="2016-10" db="EMBL/GenBank/DDBJ databases">
        <authorList>
            <person name="de Groot N.N."/>
        </authorList>
    </citation>
    <scope>NUCLEOTIDE SEQUENCE</scope>
</reference>
<feature type="domain" description="Glycosyl transferase family 3 N-terminal" evidence="4">
    <location>
        <begin position="6"/>
        <end position="68"/>
    </location>
</feature>
<name>A0A1W1BTX4_9ZZZZ</name>
<dbReference type="InterPro" id="IPR035902">
    <property type="entry name" value="Nuc_phospho_transferase"/>
</dbReference>
<dbReference type="Gene3D" id="3.40.1030.10">
    <property type="entry name" value="Nucleoside phosphorylase/phosphoribosyltransferase catalytic domain"/>
    <property type="match status" value="1"/>
</dbReference>
<dbReference type="SUPFAM" id="SSF52418">
    <property type="entry name" value="Nucleoside phosphorylase/phosphoribosyltransferase catalytic domain"/>
    <property type="match status" value="1"/>
</dbReference>
<dbReference type="InterPro" id="IPR005940">
    <property type="entry name" value="Anthranilate_Pribosyl_Tfrase"/>
</dbReference>
<dbReference type="PANTHER" id="PTHR43285:SF2">
    <property type="entry name" value="ANTHRANILATE PHOSPHORIBOSYLTRANSFERASE"/>
    <property type="match status" value="1"/>
</dbReference>
<dbReference type="GO" id="GO:0004048">
    <property type="term" value="F:anthranilate phosphoribosyltransferase activity"/>
    <property type="evidence" value="ECO:0007669"/>
    <property type="project" value="UniProtKB-EC"/>
</dbReference>
<keyword evidence="2 5" id="KW-0808">Transferase</keyword>
<protein>
    <submittedName>
        <fullName evidence="5">Anthranilate phosphoribosyltransferase like</fullName>
        <ecNumber evidence="5">2.4.2.18</ecNumber>
    </submittedName>
</protein>
<evidence type="ECO:0000256" key="1">
    <source>
        <dbReference type="ARBA" id="ARBA00022676"/>
    </source>
</evidence>
<dbReference type="InterPro" id="IPR000312">
    <property type="entry name" value="Glycosyl_Trfase_fam3"/>
</dbReference>
<dbReference type="GO" id="GO:0000162">
    <property type="term" value="P:L-tryptophan biosynthetic process"/>
    <property type="evidence" value="ECO:0007669"/>
    <property type="project" value="InterPro"/>
</dbReference>
<proteinExistence type="predicted"/>
<dbReference type="AlphaFoldDB" id="A0A1W1BTX4"/>
<dbReference type="Gene3D" id="1.20.970.10">
    <property type="entry name" value="Transferase, Pyrimidine Nucleoside Phosphorylase, Chain C"/>
    <property type="match status" value="1"/>
</dbReference>
<dbReference type="Pfam" id="PF00591">
    <property type="entry name" value="Glycos_transf_3"/>
    <property type="match status" value="1"/>
</dbReference>
<organism evidence="5">
    <name type="scientific">hydrothermal vent metagenome</name>
    <dbReference type="NCBI Taxonomy" id="652676"/>
    <lineage>
        <taxon>unclassified sequences</taxon>
        <taxon>metagenomes</taxon>
        <taxon>ecological metagenomes</taxon>
    </lineage>
</organism>
<dbReference type="InterPro" id="IPR017459">
    <property type="entry name" value="Glycosyl_Trfase_fam3_N_dom"/>
</dbReference>
<dbReference type="GO" id="GO:0005829">
    <property type="term" value="C:cytosol"/>
    <property type="evidence" value="ECO:0007669"/>
    <property type="project" value="TreeGrafter"/>
</dbReference>
<dbReference type="EC" id="2.4.2.18" evidence="5"/>
<dbReference type="Pfam" id="PF02885">
    <property type="entry name" value="Glycos_trans_3N"/>
    <property type="match status" value="1"/>
</dbReference>
<dbReference type="SUPFAM" id="SSF47648">
    <property type="entry name" value="Nucleoside phosphorylase/phosphoribosyltransferase N-terminal domain"/>
    <property type="match status" value="1"/>
</dbReference>
<keyword evidence="1 5" id="KW-0328">Glycosyltransferase</keyword>
<sequence length="299" mass="33981">MNFHTYIKAVGTGPKSNHDLSFEESKDMMNQILKQEIYPEQIAAFLTGWRLKPETITEFRGALAACDEASSSTEVKNSIELGYPFDGKAKNPYLLPLIAKALKKSDLNLVVAGDDTVPAKDGITLKQLYNAITFEENLHYFDRASYCPSMHKLSEIRRHIGLRTGLNTIEKLPGISKSEYAITGVFHKPYVKKYVGIFGDRYKRLALIQGNEGTPELFGKGRLWIAEGDSIEEFHIDPKDFDIHYEKSFERITQEESLKQLYNPTDEFLKLAKLNAAIYLFITEKTKSIQEGYNSLTTF</sequence>
<evidence type="ECO:0000259" key="4">
    <source>
        <dbReference type="Pfam" id="PF02885"/>
    </source>
</evidence>
<feature type="domain" description="Glycosyl transferase family 3" evidence="3">
    <location>
        <begin position="144"/>
        <end position="295"/>
    </location>
</feature>
<evidence type="ECO:0000313" key="5">
    <source>
        <dbReference type="EMBL" id="SFV56911.1"/>
    </source>
</evidence>
<evidence type="ECO:0000256" key="2">
    <source>
        <dbReference type="ARBA" id="ARBA00022679"/>
    </source>
</evidence>
<dbReference type="PANTHER" id="PTHR43285">
    <property type="entry name" value="ANTHRANILATE PHOSPHORIBOSYLTRANSFERASE"/>
    <property type="match status" value="1"/>
</dbReference>
<gene>
    <name evidence="5" type="ORF">MNB_SM-7-457</name>
</gene>
<dbReference type="EMBL" id="FPHB01000038">
    <property type="protein sequence ID" value="SFV56911.1"/>
    <property type="molecule type" value="Genomic_DNA"/>
</dbReference>
<dbReference type="InterPro" id="IPR036320">
    <property type="entry name" value="Glycosyl_Trfase_fam3_N_dom_sf"/>
</dbReference>
<accession>A0A1W1BTX4</accession>